<dbReference type="EMBL" id="LXQA010052491">
    <property type="protein sequence ID" value="MCI03536.1"/>
    <property type="molecule type" value="Genomic_DNA"/>
</dbReference>
<dbReference type="Proteomes" id="UP000265520">
    <property type="component" value="Unassembled WGS sequence"/>
</dbReference>
<evidence type="ECO:0000313" key="1">
    <source>
        <dbReference type="EMBL" id="MCI03536.1"/>
    </source>
</evidence>
<gene>
    <name evidence="1" type="ORF">A2U01_0024576</name>
</gene>
<reference evidence="1 2" key="1">
    <citation type="journal article" date="2018" name="Front. Plant Sci.">
        <title>Red Clover (Trifolium pratense) and Zigzag Clover (T. medium) - A Picture of Genomic Similarities and Differences.</title>
        <authorList>
            <person name="Dluhosova J."/>
            <person name="Istvanek J."/>
            <person name="Nedelnik J."/>
            <person name="Repkova J."/>
        </authorList>
    </citation>
    <scope>NUCLEOTIDE SEQUENCE [LARGE SCALE GENOMIC DNA]</scope>
    <source>
        <strain evidence="2">cv. 10/8</strain>
        <tissue evidence="1">Leaf</tissue>
    </source>
</reference>
<proteinExistence type="predicted"/>
<organism evidence="1 2">
    <name type="scientific">Trifolium medium</name>
    <dbReference type="NCBI Taxonomy" id="97028"/>
    <lineage>
        <taxon>Eukaryota</taxon>
        <taxon>Viridiplantae</taxon>
        <taxon>Streptophyta</taxon>
        <taxon>Embryophyta</taxon>
        <taxon>Tracheophyta</taxon>
        <taxon>Spermatophyta</taxon>
        <taxon>Magnoliopsida</taxon>
        <taxon>eudicotyledons</taxon>
        <taxon>Gunneridae</taxon>
        <taxon>Pentapetalae</taxon>
        <taxon>rosids</taxon>
        <taxon>fabids</taxon>
        <taxon>Fabales</taxon>
        <taxon>Fabaceae</taxon>
        <taxon>Papilionoideae</taxon>
        <taxon>50 kb inversion clade</taxon>
        <taxon>NPAAA clade</taxon>
        <taxon>Hologalegina</taxon>
        <taxon>IRL clade</taxon>
        <taxon>Trifolieae</taxon>
        <taxon>Trifolium</taxon>
    </lineage>
</organism>
<comment type="caution">
    <text evidence="1">The sequence shown here is derived from an EMBL/GenBank/DDBJ whole genome shotgun (WGS) entry which is preliminary data.</text>
</comment>
<dbReference type="AlphaFoldDB" id="A0A392NWQ8"/>
<sequence>MQAAHMWNEWAMVQGILEDYLVRHKSSAHEQQNQTHSQQQLFSVHSSRLHTHSTNSDGKCMDSSCFPTHSSNFPTYSSNMYGFSSNKQTKQYNSGGIHIPDTLSAMLKRRNGMVCT</sequence>
<protein>
    <submittedName>
        <fullName evidence="1">Uncharacterized protein</fullName>
    </submittedName>
</protein>
<name>A0A392NWQ8_9FABA</name>
<accession>A0A392NWQ8</accession>
<evidence type="ECO:0000313" key="2">
    <source>
        <dbReference type="Proteomes" id="UP000265520"/>
    </source>
</evidence>
<keyword evidence="2" id="KW-1185">Reference proteome</keyword>